<evidence type="ECO:0000256" key="3">
    <source>
        <dbReference type="ARBA" id="ARBA00022838"/>
    </source>
</evidence>
<feature type="region of interest" description="Disordered" evidence="6">
    <location>
        <begin position="367"/>
        <end position="438"/>
    </location>
</feature>
<feature type="region of interest" description="Disordered" evidence="6">
    <location>
        <begin position="238"/>
        <end position="264"/>
    </location>
</feature>
<evidence type="ECO:0000256" key="4">
    <source>
        <dbReference type="ARBA" id="ARBA00023328"/>
    </source>
</evidence>
<feature type="domain" description="Protein kinase" evidence="7">
    <location>
        <begin position="736"/>
        <end position="1106"/>
    </location>
</feature>
<feature type="domain" description="BUB1 N-terminal" evidence="8">
    <location>
        <begin position="91"/>
        <end position="252"/>
    </location>
</feature>
<keyword evidence="5" id="KW-0067">ATP-binding</keyword>
<comment type="subcellular location">
    <subcellularLocation>
        <location evidence="1">Chromosome</location>
        <location evidence="1">Centromere</location>
        <location evidence="1">Kinetochore</location>
    </subcellularLocation>
</comment>
<feature type="binding site" evidence="5">
    <location>
        <position position="768"/>
    </location>
    <ligand>
        <name>ATP</name>
        <dbReference type="ChEBI" id="CHEBI:30616"/>
    </ligand>
</feature>
<evidence type="ECO:0000256" key="1">
    <source>
        <dbReference type="ARBA" id="ARBA00004629"/>
    </source>
</evidence>
<dbReference type="SUPFAM" id="SSF56112">
    <property type="entry name" value="Protein kinase-like (PK-like)"/>
    <property type="match status" value="1"/>
</dbReference>
<dbReference type="InterPro" id="IPR017441">
    <property type="entry name" value="Protein_kinase_ATP_BS"/>
</dbReference>
<evidence type="ECO:0000256" key="6">
    <source>
        <dbReference type="SAM" id="MobiDB-lite"/>
    </source>
</evidence>
<dbReference type="PANTHER" id="PTHR14030">
    <property type="entry name" value="MITOTIC CHECKPOINT SERINE/THREONINE-PROTEIN KINASE BUB1"/>
    <property type="match status" value="1"/>
</dbReference>
<dbReference type="InterPro" id="IPR013212">
    <property type="entry name" value="Mad3/Bub1_I"/>
</dbReference>
<dbReference type="GO" id="GO:0004672">
    <property type="term" value="F:protein kinase activity"/>
    <property type="evidence" value="ECO:0007669"/>
    <property type="project" value="InterPro"/>
</dbReference>
<keyword evidence="3" id="KW-0995">Kinetochore</keyword>
<dbReference type="InterPro" id="IPR015661">
    <property type="entry name" value="Bub1/Mad3"/>
</dbReference>
<feature type="region of interest" description="Disordered" evidence="6">
    <location>
        <begin position="510"/>
        <end position="530"/>
    </location>
</feature>
<sequence length="1106" mass="126621">MMQSAREDELEARERNATPRHAARDGLCLQATMDSGALKRSEAVDEFAWEHAKENVLPIRQGRNVHELNAALHAQDKMGGRMKVEAEMKQIEERIRTYSGEDPLGMWVQYVKWLEAHLPEDTRKKFAVLEKCTRELKDDVRYKNDVRYIRIWLRYADLVSNPKDIFKYLYQHKIGEHLALFYAGWAWVLENVSNYAQADKIYLKAIQKKAQPEELIHRKHQEFQSRMSRHWLRMEAERAQNAGREDPDERQTLGAVDENGEPQPFMIRQQQRLSKSTKCDPTKPVFKIFEDAGMDEEVDFLSGPSHWENLETHQQQNKENDVNPVQWNQSALYRPRNDEHARLTGDARAGGEHTDSRKLQVFVDEEFSSNAAPKRKHEDASAPRSLTLRQRLVQSTTEEEMLARKPMKNFDDEKKPSEQKPKTDRQKPPAKKDAKKLPEKAAYDESLLLGADGEVLSFEEVRALRLTKKASKKVHHPSAAPSHNVSSGKTHGAGRNSFLANVNDITSDLNSVPKKTSSTSSFKKNTFPIGGPSTRVESNFETLNTAAQEDMTINTRVAMADVNDMFCSPSRETVTSRQGNAWEVVEEDPVERKLHFSIFDDSVDSIAPADQSYRAPESVRKEPFQIFSDDAKTKSVQSSTKSSNRKPLGAREDLVRASRLTNKDVIMKMLEDIIDPYSHFHRSKMVHSPSVHKQLFEEMTSVHRYGKKLPALPVGHPVKRKLKKSITVELDGIDSVEILGVLGTGAFASVFSVNVIDNGCCQKNMAMKVRSTLFGGMTRDKLYVSSSRRPRQTWDGNTASFIKPRHGYTMSALFHDHKFRLWFHTVFTFSRFVTMALFAYCPLNHNVLQNGSLMLMHKGRVGTLHDLLNAYRKVLLAVYLCRQLKQGGTLNRSNTQLGKPFPEILAVYYTIKMLYAVELLHSVRILHGDIKPDNWLIDFGAVDLTPERTSCQEYRTGGIRLIDFGRAIDTCHYSPGTKFAGSCHTKGFQCVEMLSGQLWTNQIDTFGICGTVHCMLFGEYMEVHSRKTRDERTKWTIKKPFKRYWSVALWKELFDTLINVPSCDEQPSLGLLRRRFEGYLTTESSRMKELEDTLARQDRFVSECKI</sequence>
<reference evidence="9" key="2">
    <citation type="journal article" date="2023" name="Microbiol Resour">
        <title>Decontamination and Annotation of the Draft Genome Sequence of the Oomycete Lagenidium giganteum ARSEF 373.</title>
        <authorList>
            <person name="Morgan W.R."/>
            <person name="Tartar A."/>
        </authorList>
    </citation>
    <scope>NUCLEOTIDE SEQUENCE</scope>
    <source>
        <strain evidence="9">ARSEF 373</strain>
    </source>
</reference>
<dbReference type="GO" id="GO:0000776">
    <property type="term" value="C:kinetochore"/>
    <property type="evidence" value="ECO:0007669"/>
    <property type="project" value="UniProtKB-KW"/>
</dbReference>
<dbReference type="GO" id="GO:0007094">
    <property type="term" value="P:mitotic spindle assembly checkpoint signaling"/>
    <property type="evidence" value="ECO:0007669"/>
    <property type="project" value="InterPro"/>
</dbReference>
<dbReference type="EMBL" id="DAKRPA010000017">
    <property type="protein sequence ID" value="DBA03655.1"/>
    <property type="molecule type" value="Genomic_DNA"/>
</dbReference>
<dbReference type="GO" id="GO:0051754">
    <property type="term" value="P:meiotic sister chromatid cohesion, centromeric"/>
    <property type="evidence" value="ECO:0007669"/>
    <property type="project" value="TreeGrafter"/>
</dbReference>
<dbReference type="Proteomes" id="UP001146120">
    <property type="component" value="Unassembled WGS sequence"/>
</dbReference>
<comment type="caution">
    <text evidence="9">The sequence shown here is derived from an EMBL/GenBank/DDBJ whole genome shotgun (WGS) entry which is preliminary data.</text>
</comment>
<dbReference type="Gene3D" id="1.10.510.10">
    <property type="entry name" value="Transferase(Phosphotransferase) domain 1"/>
    <property type="match status" value="1"/>
</dbReference>
<feature type="compositionally biased region" description="Low complexity" evidence="6">
    <location>
        <begin position="514"/>
        <end position="527"/>
    </location>
</feature>
<dbReference type="PROSITE" id="PS00107">
    <property type="entry name" value="PROTEIN_KINASE_ATP"/>
    <property type="match status" value="1"/>
</dbReference>
<dbReference type="InterPro" id="IPR011009">
    <property type="entry name" value="Kinase-like_dom_sf"/>
</dbReference>
<dbReference type="AlphaFoldDB" id="A0AAV2ZCF5"/>
<evidence type="ECO:0000256" key="2">
    <source>
        <dbReference type="ARBA" id="ARBA00022454"/>
    </source>
</evidence>
<dbReference type="PANTHER" id="PTHR14030:SF4">
    <property type="entry name" value="BUB1 KINASE, ISOFORM A-RELATED"/>
    <property type="match status" value="1"/>
</dbReference>
<dbReference type="InterPro" id="IPR000719">
    <property type="entry name" value="Prot_kinase_dom"/>
</dbReference>
<dbReference type="Pfam" id="PF00069">
    <property type="entry name" value="Pkinase"/>
    <property type="match status" value="1"/>
</dbReference>
<dbReference type="GO" id="GO:0005524">
    <property type="term" value="F:ATP binding"/>
    <property type="evidence" value="ECO:0007669"/>
    <property type="project" value="UniProtKB-UniRule"/>
</dbReference>
<gene>
    <name evidence="9" type="ORF">N0F65_006834</name>
</gene>
<organism evidence="9 10">
    <name type="scientific">Lagenidium giganteum</name>
    <dbReference type="NCBI Taxonomy" id="4803"/>
    <lineage>
        <taxon>Eukaryota</taxon>
        <taxon>Sar</taxon>
        <taxon>Stramenopiles</taxon>
        <taxon>Oomycota</taxon>
        <taxon>Peronosporomycetes</taxon>
        <taxon>Pythiales</taxon>
        <taxon>Pythiaceae</taxon>
    </lineage>
</organism>
<proteinExistence type="predicted"/>
<accession>A0AAV2ZCF5</accession>
<protein>
    <submittedName>
        <fullName evidence="9">Uncharacterized protein</fullName>
    </submittedName>
</protein>
<dbReference type="SMART" id="SM00220">
    <property type="entry name" value="S_TKc"/>
    <property type="match status" value="1"/>
</dbReference>
<keyword evidence="5" id="KW-0547">Nucleotide-binding</keyword>
<dbReference type="Gene3D" id="1.25.40.430">
    <property type="match status" value="1"/>
</dbReference>
<dbReference type="PROSITE" id="PS50011">
    <property type="entry name" value="PROTEIN_KINASE_DOM"/>
    <property type="match status" value="1"/>
</dbReference>
<keyword evidence="2" id="KW-0158">Chromosome</keyword>
<dbReference type="GO" id="GO:0032991">
    <property type="term" value="C:protein-containing complex"/>
    <property type="evidence" value="ECO:0007669"/>
    <property type="project" value="UniProtKB-ARBA"/>
</dbReference>
<keyword evidence="10" id="KW-1185">Reference proteome</keyword>
<feature type="region of interest" description="Disordered" evidence="6">
    <location>
        <begin position="1"/>
        <end position="27"/>
    </location>
</feature>
<feature type="region of interest" description="Disordered" evidence="6">
    <location>
        <begin position="629"/>
        <end position="650"/>
    </location>
</feature>
<feature type="region of interest" description="Disordered" evidence="6">
    <location>
        <begin position="469"/>
        <end position="496"/>
    </location>
</feature>
<evidence type="ECO:0000313" key="10">
    <source>
        <dbReference type="Proteomes" id="UP001146120"/>
    </source>
</evidence>
<reference evidence="9" key="1">
    <citation type="submission" date="2022-11" db="EMBL/GenBank/DDBJ databases">
        <authorList>
            <person name="Morgan W.R."/>
            <person name="Tartar A."/>
        </authorList>
    </citation>
    <scope>NUCLEOTIDE SEQUENCE</scope>
    <source>
        <strain evidence="9">ARSEF 373</strain>
    </source>
</reference>
<name>A0AAV2ZCF5_9STRA</name>
<feature type="compositionally biased region" description="Basic and acidic residues" evidence="6">
    <location>
        <begin position="238"/>
        <end position="251"/>
    </location>
</feature>
<dbReference type="PROSITE" id="PS51489">
    <property type="entry name" value="BUB1_N"/>
    <property type="match status" value="1"/>
</dbReference>
<dbReference type="FunFam" id="1.25.40.430:FF:000003">
    <property type="entry name" value="Checkpoint serine/threonine-protein kinase BUB1"/>
    <property type="match status" value="1"/>
</dbReference>
<dbReference type="Pfam" id="PF08311">
    <property type="entry name" value="Mad3_BUB1_I"/>
    <property type="match status" value="1"/>
</dbReference>
<evidence type="ECO:0000313" key="9">
    <source>
        <dbReference type="EMBL" id="DBA03655.1"/>
    </source>
</evidence>
<evidence type="ECO:0000259" key="8">
    <source>
        <dbReference type="PROSITE" id="PS51489"/>
    </source>
</evidence>
<evidence type="ECO:0000259" key="7">
    <source>
        <dbReference type="PROSITE" id="PS50011"/>
    </source>
</evidence>
<feature type="compositionally biased region" description="Basic and acidic residues" evidence="6">
    <location>
        <begin position="408"/>
        <end position="438"/>
    </location>
</feature>
<keyword evidence="4" id="KW-0137">Centromere</keyword>
<evidence type="ECO:0000256" key="5">
    <source>
        <dbReference type="PROSITE-ProRule" id="PRU10141"/>
    </source>
</evidence>
<dbReference type="SMART" id="SM00777">
    <property type="entry name" value="Mad3_BUB1_I"/>
    <property type="match status" value="1"/>
</dbReference>